<dbReference type="NCBIfam" id="TIGR00727">
    <property type="entry name" value="ISP4_OPT"/>
    <property type="match status" value="1"/>
</dbReference>
<feature type="transmembrane region" description="Helical" evidence="9">
    <location>
        <begin position="358"/>
        <end position="376"/>
    </location>
</feature>
<feature type="transmembrane region" description="Helical" evidence="9">
    <location>
        <begin position="505"/>
        <end position="523"/>
    </location>
</feature>
<keyword evidence="12" id="KW-1185">Reference proteome</keyword>
<reference evidence="12" key="1">
    <citation type="journal article" date="2014" name="BMC Genomics">
        <title>The genome sequence of the biocontrol fungus Metarhizium anisopliae and comparative genomics of Metarhizium species.</title>
        <authorList>
            <person name="Pattemore J.A."/>
            <person name="Hane J.K."/>
            <person name="Williams A.H."/>
            <person name="Wilson B.A."/>
            <person name="Stodart B.J."/>
            <person name="Ash G.J."/>
        </authorList>
    </citation>
    <scope>NUCLEOTIDE SEQUENCE [LARGE SCALE GENOMIC DNA]</scope>
    <source>
        <strain evidence="12">BRIP 53293</strain>
    </source>
</reference>
<dbReference type="OrthoDB" id="9986677at2759"/>
<keyword evidence="4 9" id="KW-0812">Transmembrane</keyword>
<feature type="transmembrane region" description="Helical" evidence="9">
    <location>
        <begin position="578"/>
        <end position="597"/>
    </location>
</feature>
<dbReference type="EMBL" id="KE384719">
    <property type="protein sequence ID" value="KJK83962.1"/>
    <property type="molecule type" value="Genomic_DNA"/>
</dbReference>
<evidence type="ECO:0000256" key="8">
    <source>
        <dbReference type="ARBA" id="ARBA00023136"/>
    </source>
</evidence>
<evidence type="ECO:0000313" key="12">
    <source>
        <dbReference type="Proteomes" id="UP000054544"/>
    </source>
</evidence>
<feature type="transmembrane region" description="Helical" evidence="9">
    <location>
        <begin position="425"/>
        <end position="446"/>
    </location>
</feature>
<comment type="similarity">
    <text evidence="2">Belongs to the oligopeptide OPT transporter family.</text>
</comment>
<sequence>MGLIRGAYDAKKAGAGGFVPGGASLHNVMSGHGPDADSHEGARAAKLQPVKVGTGSCAFMFESCLMVGVTEWGLRTCKKVQEGYSEESWGGVVTHFKLPEAMEKSETKEKPSQVLEKTEAFDTVHHTISEEDAERTHTVEGHLNATEDDILEAKELAASMSLEHVRRLMKNVLAIHDGDPNFPHVTLQKIKEFMDNPAIMEHPEKHERLVQEMKLEAALITNNSPYAEVRAVTDNHDDPSMPVSTIRAWTIGIAFSCLLAFVNQLFSIRQPPIRFDTNMAQLLAYPVGKAWEKWMPKKEMRVPFTSQIINLNPGRFNKKEHMLIAIMANTARSLPYTQYIIWTQVLPQYFNQQYARSFSYIFLNGFATNFIGYGLAGLTRKFLVYPSYCVWPRSLVTIALNTALHNEENHSVQGPFGKIWNISRYRFFMVSFAAMFIYFWFPNYLFQVLTYFSWMTWIAPDNVHLNILTGMQNGLGLFNPFPTFDWNVINFNETDPLMIPSFSTFNFAGGMFITGLFILGVWYTNTWNTAYLPINSNRIYDHFGKLYNVSRTLDNRGMFDLDKYSKYSAPYMSAANSLLYGFFFAIYAAVITHVILYHRYELKMGFKNLVKGLRWRRNKKESEGEQGNERAMDGEYLDIHNRLMAAYPEVSEWYYFLTLIISIVFGVLGIALWPTYTSPAVVLYGIWLCLMFVVPVGIVAAMTGIEVTLNVLAEFIGGMIVEGNALAMNFFKSYGYVTCAHALSFANDLKLAHYVKIPPRVTFAAQMIATFISTLICTGIIKFQMEISGVCTLNPPMRFRCPGPNTFFTASVLWGTIGPIKVFGKDGQYKWLLLGFPMGIALVLAFYGLKKLWPNNRALRQIHLVAAIAGGLQWAPYSFSYAFPAVPVAWFSWIYIRGRYLDFWSKYNFVLSAAWSAGIAISAIIMLFSVQWVGAEIEWWGNTQPSAGCEGTACTLKSLAPGERFYPWWDASKVPAP</sequence>
<dbReference type="GO" id="GO:0016020">
    <property type="term" value="C:membrane"/>
    <property type="evidence" value="ECO:0007669"/>
    <property type="project" value="UniProtKB-SubCell"/>
</dbReference>
<evidence type="ECO:0000256" key="1">
    <source>
        <dbReference type="ARBA" id="ARBA00004141"/>
    </source>
</evidence>
<keyword evidence="5" id="KW-0571">Peptide transport</keyword>
<dbReference type="InterPro" id="IPR014710">
    <property type="entry name" value="RmlC-like_jellyroll"/>
</dbReference>
<protein>
    <submittedName>
        <fullName evidence="11">Sexual differentiation process protein</fullName>
    </submittedName>
</protein>
<feature type="transmembrane region" description="Helical" evidence="9">
    <location>
        <begin position="653"/>
        <end position="676"/>
    </location>
</feature>
<accession>A0A0D9PCD7</accession>
<evidence type="ECO:0000259" key="10">
    <source>
        <dbReference type="Pfam" id="PF04209"/>
    </source>
</evidence>
<dbReference type="GO" id="GO:0006559">
    <property type="term" value="P:L-phenylalanine catabolic process"/>
    <property type="evidence" value="ECO:0007669"/>
    <property type="project" value="UniProtKB-UniPathway"/>
</dbReference>
<dbReference type="InterPro" id="IPR046451">
    <property type="entry name" value="HgmA_C"/>
</dbReference>
<dbReference type="GO" id="GO:0035673">
    <property type="term" value="F:oligopeptide transmembrane transporter activity"/>
    <property type="evidence" value="ECO:0007669"/>
    <property type="project" value="InterPro"/>
</dbReference>
<keyword evidence="7 9" id="KW-1133">Transmembrane helix</keyword>
<evidence type="ECO:0000256" key="7">
    <source>
        <dbReference type="ARBA" id="ARBA00022989"/>
    </source>
</evidence>
<proteinExistence type="inferred from homology"/>
<comment type="subcellular location">
    <subcellularLocation>
        <location evidence="1">Membrane</location>
        <topology evidence="1">Multi-pass membrane protein</topology>
    </subcellularLocation>
</comment>
<dbReference type="GO" id="GO:0015031">
    <property type="term" value="P:protein transport"/>
    <property type="evidence" value="ECO:0007669"/>
    <property type="project" value="UniProtKB-KW"/>
</dbReference>
<evidence type="ECO:0000256" key="4">
    <source>
        <dbReference type="ARBA" id="ARBA00022692"/>
    </source>
</evidence>
<evidence type="ECO:0000313" key="11">
    <source>
        <dbReference type="EMBL" id="KJK83962.1"/>
    </source>
</evidence>
<feature type="transmembrane region" description="Helical" evidence="9">
    <location>
        <begin position="246"/>
        <end position="266"/>
    </location>
</feature>
<dbReference type="Pfam" id="PF04209">
    <property type="entry name" value="HgmA_C"/>
    <property type="match status" value="1"/>
</dbReference>
<dbReference type="NCBIfam" id="TIGR00728">
    <property type="entry name" value="OPT_sfam"/>
    <property type="match status" value="1"/>
</dbReference>
<keyword evidence="3" id="KW-0813">Transport</keyword>
<feature type="transmembrane region" description="Helical" evidence="9">
    <location>
        <begin position="763"/>
        <end position="785"/>
    </location>
</feature>
<organism evidence="11 12">
    <name type="scientific">Metarhizium anisopliae BRIP 53293</name>
    <dbReference type="NCBI Taxonomy" id="1291518"/>
    <lineage>
        <taxon>Eukaryota</taxon>
        <taxon>Fungi</taxon>
        <taxon>Dikarya</taxon>
        <taxon>Ascomycota</taxon>
        <taxon>Pezizomycotina</taxon>
        <taxon>Sordariomycetes</taxon>
        <taxon>Hypocreomycetidae</taxon>
        <taxon>Hypocreales</taxon>
        <taxon>Clavicipitaceae</taxon>
        <taxon>Metarhizium</taxon>
    </lineage>
</organism>
<dbReference type="SUPFAM" id="SSF51182">
    <property type="entry name" value="RmlC-like cupins"/>
    <property type="match status" value="1"/>
</dbReference>
<dbReference type="Gene3D" id="2.60.120.10">
    <property type="entry name" value="Jelly Rolls"/>
    <property type="match status" value="1"/>
</dbReference>
<evidence type="ECO:0000256" key="3">
    <source>
        <dbReference type="ARBA" id="ARBA00022448"/>
    </source>
</evidence>
<evidence type="ECO:0000256" key="9">
    <source>
        <dbReference type="SAM" id="Phobius"/>
    </source>
</evidence>
<feature type="transmembrane region" description="Helical" evidence="9">
    <location>
        <begin position="831"/>
        <end position="849"/>
    </location>
</feature>
<keyword evidence="6" id="KW-0653">Protein transport</keyword>
<feature type="transmembrane region" description="Helical" evidence="9">
    <location>
        <begin position="682"/>
        <end position="702"/>
    </location>
</feature>
<evidence type="ECO:0000256" key="2">
    <source>
        <dbReference type="ARBA" id="ARBA00008807"/>
    </source>
</evidence>
<dbReference type="PANTHER" id="PTHR22601">
    <property type="entry name" value="ISP4 LIKE PROTEIN"/>
    <property type="match status" value="1"/>
</dbReference>
<dbReference type="Pfam" id="PF03169">
    <property type="entry name" value="OPT"/>
    <property type="match status" value="1"/>
</dbReference>
<dbReference type="AlphaFoldDB" id="A0A0D9PCD7"/>
<dbReference type="UniPathway" id="UPA00139">
    <property type="reaction ID" value="UER00339"/>
</dbReference>
<dbReference type="InterPro" id="IPR004648">
    <property type="entry name" value="Oligpept_transpt"/>
</dbReference>
<gene>
    <name evidence="11" type="ORF">H634G_00325</name>
</gene>
<dbReference type="InterPro" id="IPR011051">
    <property type="entry name" value="RmlC_Cupin_sf"/>
</dbReference>
<evidence type="ECO:0000256" key="5">
    <source>
        <dbReference type="ARBA" id="ARBA00022856"/>
    </source>
</evidence>
<evidence type="ECO:0000256" key="6">
    <source>
        <dbReference type="ARBA" id="ARBA00022927"/>
    </source>
</evidence>
<dbReference type="Proteomes" id="UP000054544">
    <property type="component" value="Unassembled WGS sequence"/>
</dbReference>
<dbReference type="InterPro" id="IPR004813">
    <property type="entry name" value="OPT"/>
</dbReference>
<feature type="transmembrane region" description="Helical" evidence="9">
    <location>
        <begin position="879"/>
        <end position="896"/>
    </location>
</feature>
<keyword evidence="8 9" id="KW-0472">Membrane</keyword>
<name>A0A0D9PCD7_METAN</name>
<feature type="transmembrane region" description="Helical" evidence="9">
    <location>
        <begin position="908"/>
        <end position="930"/>
    </location>
</feature>
<feature type="domain" description="Homogentisate 1,2-dioxygenase C-terminal" evidence="10">
    <location>
        <begin position="1"/>
        <end position="96"/>
    </location>
</feature>